<keyword evidence="14" id="KW-0560">Oxidoreductase</keyword>
<dbReference type="GO" id="GO:0044550">
    <property type="term" value="P:secondary metabolite biosynthetic process"/>
    <property type="evidence" value="ECO:0007669"/>
    <property type="project" value="UniProtKB-ARBA"/>
</dbReference>
<dbReference type="Gene3D" id="3.90.25.70">
    <property type="match status" value="1"/>
</dbReference>
<dbReference type="InterPro" id="IPR037143">
    <property type="entry name" value="4-PPantetheinyl_Trfase_dom_sf"/>
</dbReference>
<evidence type="ECO:0000256" key="27">
    <source>
        <dbReference type="SAM" id="MobiDB-lite"/>
    </source>
</evidence>
<dbReference type="EC" id="2.3.1.86" evidence="2"/>
<evidence type="ECO:0000256" key="5">
    <source>
        <dbReference type="ARBA" id="ARBA00014008"/>
    </source>
</evidence>
<keyword evidence="8" id="KW-0597">Phosphoprotein</keyword>
<reference evidence="30" key="2">
    <citation type="submission" date="2021-02" db="EMBL/GenBank/DDBJ databases">
        <title>Aspergillus puulaauensis MK2 genome sequence.</title>
        <authorList>
            <person name="Futagami T."/>
            <person name="Mori K."/>
            <person name="Kadooka C."/>
            <person name="Tanaka T."/>
        </authorList>
    </citation>
    <scope>NUCLEOTIDE SEQUENCE</scope>
    <source>
        <strain evidence="30">MK2</strain>
    </source>
</reference>
<dbReference type="SUPFAM" id="SSF56214">
    <property type="entry name" value="4'-phosphopantetheinyl transferase"/>
    <property type="match status" value="1"/>
</dbReference>
<feature type="domain" description="Carrier" evidence="28">
    <location>
        <begin position="153"/>
        <end position="231"/>
    </location>
</feature>
<dbReference type="PANTHER" id="PTHR10982">
    <property type="entry name" value="MALONYL COA-ACYL CARRIER PROTEIN TRANSACYLASE"/>
    <property type="match status" value="1"/>
</dbReference>
<dbReference type="InterPro" id="IPR050830">
    <property type="entry name" value="Fungal_FAS"/>
</dbReference>
<dbReference type="InterPro" id="IPR047224">
    <property type="entry name" value="FAS_alpha_su_C"/>
</dbReference>
<dbReference type="SUPFAM" id="SSF51735">
    <property type="entry name" value="NAD(P)-binding Rossmann-fold domains"/>
    <property type="match status" value="1"/>
</dbReference>
<evidence type="ECO:0000256" key="17">
    <source>
        <dbReference type="ARBA" id="ARBA00023160"/>
    </source>
</evidence>
<evidence type="ECO:0000256" key="3">
    <source>
        <dbReference type="ARBA" id="ARBA00012948"/>
    </source>
</evidence>
<keyword evidence="18" id="KW-0511">Multifunctional enzyme</keyword>
<feature type="compositionally biased region" description="Polar residues" evidence="27">
    <location>
        <begin position="125"/>
        <end position="144"/>
    </location>
</feature>
<dbReference type="PIRSF" id="PIRSF000454">
    <property type="entry name" value="FAS_yeast_alpha"/>
    <property type="match status" value="1"/>
</dbReference>
<name>A0A7R8ALY5_9EURO</name>
<evidence type="ECO:0000256" key="16">
    <source>
        <dbReference type="ARBA" id="ARBA00023098"/>
    </source>
</evidence>
<comment type="catalytic activity">
    <reaction evidence="20">
        <text>a (3R)-hydroxyacyl-[ACP] + NADP(+) = a 3-oxoacyl-[ACP] + NADPH + H(+)</text>
        <dbReference type="Rhea" id="RHEA:17397"/>
        <dbReference type="Rhea" id="RHEA-COMP:9916"/>
        <dbReference type="Rhea" id="RHEA-COMP:9945"/>
        <dbReference type="ChEBI" id="CHEBI:15378"/>
        <dbReference type="ChEBI" id="CHEBI:57783"/>
        <dbReference type="ChEBI" id="CHEBI:58349"/>
        <dbReference type="ChEBI" id="CHEBI:78776"/>
        <dbReference type="ChEBI" id="CHEBI:78827"/>
        <dbReference type="EC" id="1.1.1.100"/>
    </reaction>
</comment>
<evidence type="ECO:0000256" key="25">
    <source>
        <dbReference type="PIRSR" id="PIRSR000454-3"/>
    </source>
</evidence>
<evidence type="ECO:0000256" key="9">
    <source>
        <dbReference type="ARBA" id="ARBA00022679"/>
    </source>
</evidence>
<dbReference type="CDD" id="cd08950">
    <property type="entry name" value="KR_fFAS_SDR_c_like"/>
    <property type="match status" value="1"/>
</dbReference>
<dbReference type="InterPro" id="IPR036291">
    <property type="entry name" value="NAD(P)-bd_dom_sf"/>
</dbReference>
<reference evidence="30" key="1">
    <citation type="submission" date="2021-01" db="EMBL/GenBank/DDBJ databases">
        <authorList>
            <consortium name="Aspergillus puulaauensis MK2 genome sequencing consortium"/>
            <person name="Kazuki M."/>
            <person name="Futagami T."/>
        </authorList>
    </citation>
    <scope>NUCLEOTIDE SEQUENCE</scope>
    <source>
        <strain evidence="30">MK2</strain>
    </source>
</reference>
<feature type="modified residue" description="O-(pantetheine 4'-phosphoryl)serine" evidence="26">
    <location>
        <position position="191"/>
    </location>
</feature>
<evidence type="ECO:0000256" key="2">
    <source>
        <dbReference type="ARBA" id="ARBA00012878"/>
    </source>
</evidence>
<evidence type="ECO:0000259" key="28">
    <source>
        <dbReference type="PROSITE" id="PS50075"/>
    </source>
</evidence>
<feature type="active site" description="For beta-ketoacyl synthase activity" evidence="24">
    <location>
        <position position="1210"/>
    </location>
</feature>
<dbReference type="GO" id="GO:0005835">
    <property type="term" value="C:fatty acid synthase complex"/>
    <property type="evidence" value="ECO:0007669"/>
    <property type="project" value="InterPro"/>
</dbReference>
<dbReference type="InterPro" id="IPR041550">
    <property type="entry name" value="FASI_helical"/>
</dbReference>
<dbReference type="Pfam" id="PF18314">
    <property type="entry name" value="FAS_I_H"/>
    <property type="match status" value="1"/>
</dbReference>
<evidence type="ECO:0000313" key="31">
    <source>
        <dbReference type="Proteomes" id="UP000654913"/>
    </source>
</evidence>
<dbReference type="SUPFAM" id="SSF53901">
    <property type="entry name" value="Thiolase-like"/>
    <property type="match status" value="2"/>
</dbReference>
<dbReference type="FunFam" id="3.30.70.2490:FF:000001">
    <property type="entry name" value="Fatty acid synthase subunit alpha"/>
    <property type="match status" value="1"/>
</dbReference>
<dbReference type="InterPro" id="IPR026025">
    <property type="entry name" value="FAS_alpha_yeast"/>
</dbReference>
<dbReference type="GO" id="GO:0000287">
    <property type="term" value="F:magnesium ion binding"/>
    <property type="evidence" value="ECO:0007669"/>
    <property type="project" value="InterPro"/>
</dbReference>
<dbReference type="FunFam" id="3.90.25.70:FF:000001">
    <property type="entry name" value="Fatty acid synthase subunit alpha"/>
    <property type="match status" value="1"/>
</dbReference>
<keyword evidence="12 25" id="KW-0460">Magnesium</keyword>
<evidence type="ECO:0000256" key="12">
    <source>
        <dbReference type="ARBA" id="ARBA00022842"/>
    </source>
</evidence>
<dbReference type="InterPro" id="IPR004568">
    <property type="entry name" value="Ppantetheine-prot_Trfase_dom"/>
</dbReference>
<evidence type="ECO:0000256" key="24">
    <source>
        <dbReference type="PIRSR" id="PIRSR000454-1"/>
    </source>
</evidence>
<keyword evidence="11" id="KW-0276">Fatty acid metabolism</keyword>
<dbReference type="Pfam" id="PF01648">
    <property type="entry name" value="ACPS"/>
    <property type="match status" value="1"/>
</dbReference>
<dbReference type="NCBIfam" id="TIGR00556">
    <property type="entry name" value="pantethn_trn"/>
    <property type="match status" value="1"/>
</dbReference>
<dbReference type="GO" id="GO:0004312">
    <property type="term" value="F:fatty acid synthase activity"/>
    <property type="evidence" value="ECO:0007669"/>
    <property type="project" value="InterPro"/>
</dbReference>
<keyword evidence="17" id="KW-0275">Fatty acid biosynthesis</keyword>
<keyword evidence="6 23" id="KW-0596">Phosphopantetheine</keyword>
<keyword evidence="10 25" id="KW-0479">Metal-binding</keyword>
<dbReference type="GO" id="GO:0008897">
    <property type="term" value="F:holo-[acyl-carrier-protein] synthase activity"/>
    <property type="evidence" value="ECO:0007669"/>
    <property type="project" value="InterPro"/>
</dbReference>
<dbReference type="EC" id="2.3.1.41" evidence="4"/>
<comment type="catalytic activity">
    <reaction evidence="19">
        <text>acetyl-CoA + n malonyl-CoA + 2n NADPH + 4n H(+) = a long-chain-acyl-CoA + n CoA + n CO2 + 2n NADP(+).</text>
        <dbReference type="EC" id="2.3.1.86"/>
    </reaction>
</comment>
<dbReference type="GO" id="GO:0042759">
    <property type="term" value="P:long-chain fatty acid biosynthetic process"/>
    <property type="evidence" value="ECO:0007669"/>
    <property type="project" value="UniProtKB-UniRule"/>
</dbReference>
<gene>
    <name evidence="30" type="ORF">APUU_31412S</name>
</gene>
<evidence type="ECO:0000256" key="20">
    <source>
        <dbReference type="ARBA" id="ARBA00048508"/>
    </source>
</evidence>
<dbReference type="InterPro" id="IPR014031">
    <property type="entry name" value="Ketoacyl_synth_C"/>
</dbReference>
<comment type="subunit">
    <text evidence="22">Fatty acid synthase is composed of alpha and beta subunits.</text>
</comment>
<feature type="region of interest" description="Disordered" evidence="27">
    <location>
        <begin position="125"/>
        <end position="146"/>
    </location>
</feature>
<evidence type="ECO:0000256" key="11">
    <source>
        <dbReference type="ARBA" id="ARBA00022832"/>
    </source>
</evidence>
<dbReference type="Gene3D" id="3.30.70.2490">
    <property type="match status" value="1"/>
</dbReference>
<evidence type="ECO:0000256" key="23">
    <source>
        <dbReference type="PIRNR" id="PIRNR000454"/>
    </source>
</evidence>
<dbReference type="FunFam" id="3.90.470.20:FF:000005">
    <property type="entry name" value="Fatty acid synthase alpha subunit FasA"/>
    <property type="match status" value="1"/>
</dbReference>
<dbReference type="PROSITE" id="PS52004">
    <property type="entry name" value="KS3_2"/>
    <property type="match status" value="1"/>
</dbReference>
<dbReference type="GO" id="GO:0004316">
    <property type="term" value="F:3-oxoacyl-[acyl-carrier-protein] reductase (NADPH) activity"/>
    <property type="evidence" value="ECO:0007669"/>
    <property type="project" value="UniProtKB-EC"/>
</dbReference>
<organism evidence="30 31">
    <name type="scientific">Aspergillus puulaauensis</name>
    <dbReference type="NCBI Taxonomy" id="1220207"/>
    <lineage>
        <taxon>Eukaryota</taxon>
        <taxon>Fungi</taxon>
        <taxon>Dikarya</taxon>
        <taxon>Ascomycota</taxon>
        <taxon>Pezizomycotina</taxon>
        <taxon>Eurotiomycetes</taxon>
        <taxon>Eurotiomycetidae</taxon>
        <taxon>Eurotiales</taxon>
        <taxon>Aspergillaceae</taxon>
        <taxon>Aspergillus</taxon>
    </lineage>
</organism>
<dbReference type="Pfam" id="PF18325">
    <property type="entry name" value="Fas_alpha_ACP"/>
    <property type="match status" value="1"/>
</dbReference>
<dbReference type="InterPro" id="IPR020841">
    <property type="entry name" value="PKS_Beta-ketoAc_synthase_dom"/>
</dbReference>
<evidence type="ECO:0000256" key="6">
    <source>
        <dbReference type="ARBA" id="ARBA00022450"/>
    </source>
</evidence>
<dbReference type="GeneID" id="64973192"/>
<dbReference type="GO" id="GO:0004321">
    <property type="term" value="F:fatty-acyl-CoA synthase activity"/>
    <property type="evidence" value="ECO:0007669"/>
    <property type="project" value="UniProtKB-EC"/>
</dbReference>
<evidence type="ECO:0000259" key="29">
    <source>
        <dbReference type="PROSITE" id="PS52004"/>
    </source>
</evidence>
<dbReference type="RefSeq" id="XP_041555381.1">
    <property type="nucleotide sequence ID" value="XM_041702614.1"/>
</dbReference>
<dbReference type="PANTHER" id="PTHR10982:SF21">
    <property type="entry name" value="FATTY ACID SYNTHASE SUBUNIT BETA"/>
    <property type="match status" value="1"/>
</dbReference>
<dbReference type="SMART" id="SM00825">
    <property type="entry name" value="PKS_KS"/>
    <property type="match status" value="1"/>
</dbReference>
<evidence type="ECO:0000256" key="10">
    <source>
        <dbReference type="ARBA" id="ARBA00022723"/>
    </source>
</evidence>
<keyword evidence="31" id="KW-1185">Reference proteome</keyword>
<dbReference type="Pfam" id="PF00109">
    <property type="entry name" value="ketoacyl-synt"/>
    <property type="match status" value="1"/>
</dbReference>
<evidence type="ECO:0000256" key="26">
    <source>
        <dbReference type="PIRSR" id="PIRSR000454-4"/>
    </source>
</evidence>
<dbReference type="EMBL" id="AP024445">
    <property type="protein sequence ID" value="BCS23187.1"/>
    <property type="molecule type" value="Genomic_DNA"/>
</dbReference>
<dbReference type="GO" id="GO:0004315">
    <property type="term" value="F:3-oxoacyl-[acyl-carrier-protein] synthase activity"/>
    <property type="evidence" value="ECO:0007669"/>
    <property type="project" value="UniProtKB-EC"/>
</dbReference>
<dbReference type="EC" id="1.1.1.100" evidence="3"/>
<evidence type="ECO:0000256" key="1">
    <source>
        <dbReference type="ARBA" id="ARBA00007485"/>
    </source>
</evidence>
<dbReference type="PROSITE" id="PS00606">
    <property type="entry name" value="KS3_1"/>
    <property type="match status" value="1"/>
</dbReference>
<evidence type="ECO:0000256" key="13">
    <source>
        <dbReference type="ARBA" id="ARBA00022857"/>
    </source>
</evidence>
<feature type="binding site" evidence="25">
    <location>
        <position position="1757"/>
    </location>
    <ligand>
        <name>Mg(2+)</name>
        <dbReference type="ChEBI" id="CHEBI:18420"/>
    </ligand>
</feature>
<dbReference type="InterPro" id="IPR016039">
    <property type="entry name" value="Thiolase-like"/>
</dbReference>
<dbReference type="Gene3D" id="3.40.47.10">
    <property type="match status" value="1"/>
</dbReference>
<comment type="similarity">
    <text evidence="1 23">Belongs to the thiolase-like superfamily. Fungal fatty acid synthetase subunit alpha family.</text>
</comment>
<feature type="binding site" evidence="25">
    <location>
        <position position="1756"/>
    </location>
    <ligand>
        <name>Mg(2+)</name>
        <dbReference type="ChEBI" id="CHEBI:18420"/>
    </ligand>
</feature>
<dbReference type="SUPFAM" id="SSF52151">
    <property type="entry name" value="FabD/lysophospholipase-like"/>
    <property type="match status" value="1"/>
</dbReference>
<protein>
    <recommendedName>
        <fullName evidence="5">Fatty acid synthase subunit alpha</fullName>
        <ecNumber evidence="3">1.1.1.100</ecNumber>
        <ecNumber evidence="4">2.3.1.41</ecNumber>
        <ecNumber evidence="2">2.3.1.86</ecNumber>
    </recommendedName>
</protein>
<keyword evidence="7" id="KW-0444">Lipid biosynthesis</keyword>
<keyword evidence="13" id="KW-0521">NADP</keyword>
<feature type="binding site" evidence="25">
    <location>
        <position position="1659"/>
    </location>
    <ligand>
        <name>Mg(2+)</name>
        <dbReference type="ChEBI" id="CHEBI:18420"/>
    </ligand>
</feature>
<dbReference type="InterPro" id="IPR016035">
    <property type="entry name" value="Acyl_Trfase/lysoPLipase"/>
</dbReference>
<evidence type="ECO:0000256" key="4">
    <source>
        <dbReference type="ARBA" id="ARBA00013191"/>
    </source>
</evidence>
<dbReference type="Gene3D" id="3.90.470.20">
    <property type="entry name" value="4'-phosphopantetheinyl transferase domain"/>
    <property type="match status" value="1"/>
</dbReference>
<evidence type="ECO:0000256" key="14">
    <source>
        <dbReference type="ARBA" id="ARBA00023002"/>
    </source>
</evidence>
<dbReference type="InterPro" id="IPR040899">
    <property type="entry name" value="Fas_alpha_ACP"/>
</dbReference>
<comment type="catalytic activity">
    <reaction evidence="21">
        <text>a fatty acyl-[ACP] + malonyl-[ACP] + H(+) = a 3-oxoacyl-[ACP] + holo-[ACP] + CO2</text>
        <dbReference type="Rhea" id="RHEA:22836"/>
        <dbReference type="Rhea" id="RHEA-COMP:9623"/>
        <dbReference type="Rhea" id="RHEA-COMP:9685"/>
        <dbReference type="Rhea" id="RHEA-COMP:9916"/>
        <dbReference type="Rhea" id="RHEA-COMP:14125"/>
        <dbReference type="ChEBI" id="CHEBI:15378"/>
        <dbReference type="ChEBI" id="CHEBI:16526"/>
        <dbReference type="ChEBI" id="CHEBI:64479"/>
        <dbReference type="ChEBI" id="CHEBI:78449"/>
        <dbReference type="ChEBI" id="CHEBI:78776"/>
        <dbReference type="ChEBI" id="CHEBI:138651"/>
        <dbReference type="EC" id="2.3.1.41"/>
    </reaction>
</comment>
<keyword evidence="16" id="KW-0443">Lipid metabolism</keyword>
<dbReference type="InterPro" id="IPR008278">
    <property type="entry name" value="4-PPantetheinyl_Trfase_dom"/>
</dbReference>
<evidence type="ECO:0000256" key="8">
    <source>
        <dbReference type="ARBA" id="ARBA00022553"/>
    </source>
</evidence>
<dbReference type="InterPro" id="IPR009081">
    <property type="entry name" value="PP-bd_ACP"/>
</dbReference>
<evidence type="ECO:0000256" key="19">
    <source>
        <dbReference type="ARBA" id="ARBA00048237"/>
    </source>
</evidence>
<proteinExistence type="inferred from homology"/>
<evidence type="ECO:0000256" key="7">
    <source>
        <dbReference type="ARBA" id="ARBA00022516"/>
    </source>
</evidence>
<feature type="binding site" evidence="25">
    <location>
        <position position="1657"/>
    </location>
    <ligand>
        <name>Mg(2+)</name>
        <dbReference type="ChEBI" id="CHEBI:18420"/>
    </ligand>
</feature>
<keyword evidence="15" id="KW-0520">NAD</keyword>
<dbReference type="OrthoDB" id="4251012at2759"/>
<evidence type="ECO:0000256" key="15">
    <source>
        <dbReference type="ARBA" id="ARBA00023027"/>
    </source>
</evidence>
<evidence type="ECO:0000256" key="21">
    <source>
        <dbReference type="ARBA" id="ARBA00049541"/>
    </source>
</evidence>
<evidence type="ECO:0000256" key="18">
    <source>
        <dbReference type="ARBA" id="ARBA00023268"/>
    </source>
</evidence>
<dbReference type="PROSITE" id="PS50075">
    <property type="entry name" value="CARRIER"/>
    <property type="match status" value="1"/>
</dbReference>
<keyword evidence="9 23" id="KW-0808">Transferase</keyword>
<dbReference type="Proteomes" id="UP000654913">
    <property type="component" value="Chromosome 3"/>
</dbReference>
<dbReference type="KEGG" id="apuu:APUU_31412S"/>
<dbReference type="Gene3D" id="3.40.50.720">
    <property type="entry name" value="NAD(P)-binding Rossmann-like Domain"/>
    <property type="match status" value="1"/>
</dbReference>
<feature type="region of interest" description="Disordered" evidence="27">
    <location>
        <begin position="1263"/>
        <end position="1283"/>
    </location>
</feature>
<dbReference type="InterPro" id="IPR014030">
    <property type="entry name" value="Ketoacyl_synth_N"/>
</dbReference>
<evidence type="ECO:0000256" key="22">
    <source>
        <dbReference type="ARBA" id="ARBA00065422"/>
    </source>
</evidence>
<dbReference type="CDD" id="cd00828">
    <property type="entry name" value="elong_cond_enzymes"/>
    <property type="match status" value="1"/>
</dbReference>
<dbReference type="InterPro" id="IPR018201">
    <property type="entry name" value="Ketoacyl_synth_AS"/>
</dbReference>
<dbReference type="Pfam" id="PF02801">
    <property type="entry name" value="Ketoacyl-synt_C"/>
    <property type="match status" value="1"/>
</dbReference>
<sequence length="1776" mass="194440">MAFYPPVKATSSQSEYEPKEKELALKIFIEILSYQLASPVRWVETQQQLLQNETCIQRFIEIGPRTTLSTMAKRSANIHSNSHPSARLSNPEFLSYHGNRSEVLYQYKSTQASESRSQCPANCIIENSTTPSAPRHPPSSSNGPLLSAVPTADLSLQASHVILSIIAQKLRRRFDQVPVEKTIRDLSNGKSTLQNELTGDLVAEFGRVPEGIEDKSLSALGDSLQAQFSGVPGKTMSLLISRLVSSKMPVGFNQRTIQEYLNSRWGLTKSHVSIPLCFSTTMEPVSRLGSADEARNFLDDLVNKYATYQGISLVPSNLTPDSHDSHGPAVVDIAGLNNLSKRHLKLYREQFDSLAKYLDIEPFASQQATAYSTARTSSLEATVDLLKAEFDDNFIEGVQPIFNIKQLRQYDSWWNWSREELVRLLNEIHQDPSSAHHPGVKIRIQDLMNKWEPSCSGIVLAHLNGLQSRLSGPFNKIRLVLEQLIALGNQALSTDPLFVHNIPPMGPQTIITENGRLAYREHPRSIGHYPEAVASGPTCDGDHAVAPFIHIKTRSDGGDWKYNSRTTSLYHSVLDVGATTGFTFANKTALVTGAGPTSIAANIIQGLLRGGARIIVTTSRSISQSAVFYQQMYRQYGAKGSSLVVLPLNQASKQDCERLVQHIYGADSPTDGDLDYVLPFAAIPQSGEPDGLGGQQELALRAMLVNILRIIGSIRREKERRRIENRPTMVILPMSCNEGTFGSDGLYSESKIGLKALFNRFFSEGWSKYLTVCGAVIGWTRGTAIMQSSNVVAEEVEKLGVMTFTQAEMAFNILALMTPALSSLAEDAPIYADLTGGLGSMWNVKSHISAARKEISHKHLLQKAIAEENAREKAMMSNASETKPEQGLPTNTRRARLSIPFPPLCDLGRGYPSLEGMIDLSRVTVVVGYSELGPWGSARTRWEIEHQGEFSLEGYIEMAWIMGLIKHVDGEVKGEPYVGWVDAATGSPMPDDQVPRKYHQHIMAHAGLRVIKPTEHDSYDPSRKEFLHEIAVEEALAPFEASKSTAEALKLRHGDNVTLLPIADSDNYQVCIKKGAILMVPKAIPFDQVVAGRIPDGWDPARYGIPEDIVQQVDTTTLYALCCVSDAFLSAGIKDPYEIYKHIHVSELANCLGSGGGPMKVIQTMYRDRFLDRQMRGDIILEHFMNSMGAWVNMLLLSAAGPLKTPVGACATAIESLDIGCEAIQSGKCKIAVVGGCDDYGEELAFEFANIKATANSTEELAKGRRPADISRPTASSRSGFAESSGCGVQILMSAALAIEMGLPIYGIVAYTHMASDQTGRSIPAPGKGILTAARETSQARQSPLLDLKFRRAAFDTEISDVFRTTNAQWDLAGLNVNNTIKGRIRDTQNRWGNNIRQSEPGMSPIRASLATWGLTIDDINIVSMHGTSTKANEVNEGDVINTQMEHLGRRKGSPLLSVCQKSLTGHPKAGAGAWQLNGCLQILQDNIVPGNRNADNIDSQLRQFEHLLYPVQSMKVAEVRATLLTSFGFGQKGAMSIIVSPKYLFAALPASEYQSYRAQVTKRQRSAIPTFVSRIIKNSVVQVKSHPPWHDPEAMRDFFLDPTGRVVDGQISHKPETPYMAENAAGASTSVSDTLQEMLEATNRSSSSPATSVGVDIEDISNVNIENTQFIDRNFTQAEREYCSQSANPQASFAGRWSAKEAVFKSLQTASAGAGAPMNEIEILNEQGIPKVVLHGHAQEVADSNGITNIEVTISHGDNTAIAVALASKKNYSTE</sequence>
<feature type="domain" description="Ketosynthase family 3 (KS3)" evidence="29">
    <location>
        <begin position="1027"/>
        <end position="1541"/>
    </location>
</feature>
<evidence type="ECO:0000313" key="30">
    <source>
        <dbReference type="EMBL" id="BCS23187.1"/>
    </source>
</evidence>
<accession>A0A7R8ALY5</accession>